<gene>
    <name evidence="1" type="ORF">E2C01_082092</name>
</gene>
<name>A0A5B7IXJ0_PORTR</name>
<sequence length="137" mass="15051">MDQFVELPPKSWQAGAHWNTEGQSILQTTTDNPRCNLSTQTHTLLPSLPYPSLECPSPSLPHSCHITSPHPGATIVQVTTTSPFLHRPFATSDDVTRHHGAETNDCRIGAGPTTLRNGRCKCDRVRPLPARPRMTPP</sequence>
<evidence type="ECO:0000313" key="1">
    <source>
        <dbReference type="EMBL" id="MPC87235.1"/>
    </source>
</evidence>
<accession>A0A5B7IXJ0</accession>
<evidence type="ECO:0000313" key="2">
    <source>
        <dbReference type="Proteomes" id="UP000324222"/>
    </source>
</evidence>
<dbReference type="AlphaFoldDB" id="A0A5B7IXJ0"/>
<dbReference type="Proteomes" id="UP000324222">
    <property type="component" value="Unassembled WGS sequence"/>
</dbReference>
<organism evidence="1 2">
    <name type="scientific">Portunus trituberculatus</name>
    <name type="common">Swimming crab</name>
    <name type="synonym">Neptunus trituberculatus</name>
    <dbReference type="NCBI Taxonomy" id="210409"/>
    <lineage>
        <taxon>Eukaryota</taxon>
        <taxon>Metazoa</taxon>
        <taxon>Ecdysozoa</taxon>
        <taxon>Arthropoda</taxon>
        <taxon>Crustacea</taxon>
        <taxon>Multicrustacea</taxon>
        <taxon>Malacostraca</taxon>
        <taxon>Eumalacostraca</taxon>
        <taxon>Eucarida</taxon>
        <taxon>Decapoda</taxon>
        <taxon>Pleocyemata</taxon>
        <taxon>Brachyura</taxon>
        <taxon>Eubrachyura</taxon>
        <taxon>Portunoidea</taxon>
        <taxon>Portunidae</taxon>
        <taxon>Portuninae</taxon>
        <taxon>Portunus</taxon>
    </lineage>
</organism>
<reference evidence="1 2" key="1">
    <citation type="submission" date="2019-05" db="EMBL/GenBank/DDBJ databases">
        <title>Another draft genome of Portunus trituberculatus and its Hox gene families provides insights of decapod evolution.</title>
        <authorList>
            <person name="Jeong J.-H."/>
            <person name="Song I."/>
            <person name="Kim S."/>
            <person name="Choi T."/>
            <person name="Kim D."/>
            <person name="Ryu S."/>
            <person name="Kim W."/>
        </authorList>
    </citation>
    <scope>NUCLEOTIDE SEQUENCE [LARGE SCALE GENOMIC DNA]</scope>
    <source>
        <tissue evidence="1">Muscle</tissue>
    </source>
</reference>
<comment type="caution">
    <text evidence="1">The sequence shown here is derived from an EMBL/GenBank/DDBJ whole genome shotgun (WGS) entry which is preliminary data.</text>
</comment>
<dbReference type="EMBL" id="VSRR010073901">
    <property type="protein sequence ID" value="MPC87235.1"/>
    <property type="molecule type" value="Genomic_DNA"/>
</dbReference>
<proteinExistence type="predicted"/>
<protein>
    <submittedName>
        <fullName evidence="1">Uncharacterized protein</fullName>
    </submittedName>
</protein>
<keyword evidence="2" id="KW-1185">Reference proteome</keyword>